<protein>
    <submittedName>
        <fullName evidence="1">Uncharacterized protein</fullName>
    </submittedName>
</protein>
<organism evidence="1 2">
    <name type="scientific">Linnemannia hyalina</name>
    <dbReference type="NCBI Taxonomy" id="64524"/>
    <lineage>
        <taxon>Eukaryota</taxon>
        <taxon>Fungi</taxon>
        <taxon>Fungi incertae sedis</taxon>
        <taxon>Mucoromycota</taxon>
        <taxon>Mortierellomycotina</taxon>
        <taxon>Mortierellomycetes</taxon>
        <taxon>Mortierellales</taxon>
        <taxon>Mortierellaceae</taxon>
        <taxon>Linnemannia</taxon>
    </lineage>
</organism>
<keyword evidence="2" id="KW-1185">Reference proteome</keyword>
<evidence type="ECO:0000313" key="2">
    <source>
        <dbReference type="Proteomes" id="UP000707451"/>
    </source>
</evidence>
<accession>A0A9P7Y0N4</accession>
<sequence length="214" mass="23979">MPLTLVPPSYWEDIQKFHILATAVSQDEKTVVKVSRKDRGVKFFLDLWDLKGYHYFSDSQKKKDLIKSRRPVAWIACTIDGVESLDMSFLDVALSSNGELVTVFDKPRGTRAAAAAAAEVTTVKKQVSEKETSAVSGGDNYAVPQSKGFKEVQYDKVSPLFNFAGFEKFQHRSEQCSCDNRQSTNPKEFVLVTCSGRCLEVYEARTGLELLYSP</sequence>
<comment type="caution">
    <text evidence="1">The sequence shown here is derived from an EMBL/GenBank/DDBJ whole genome shotgun (WGS) entry which is preliminary data.</text>
</comment>
<dbReference type="AlphaFoldDB" id="A0A9P7Y0N4"/>
<gene>
    <name evidence="1" type="ORF">KI688_008980</name>
</gene>
<dbReference type="Proteomes" id="UP000707451">
    <property type="component" value="Unassembled WGS sequence"/>
</dbReference>
<evidence type="ECO:0000313" key="1">
    <source>
        <dbReference type="EMBL" id="KAG9069658.1"/>
    </source>
</evidence>
<proteinExistence type="predicted"/>
<dbReference type="OrthoDB" id="2377581at2759"/>
<reference evidence="1" key="1">
    <citation type="submission" date="2021-06" db="EMBL/GenBank/DDBJ databases">
        <title>Genome Sequence of Mortierella hyaline Strain SCG-10, a Cold-Adapted, Nitrate-Reducing Fungus Isolated from Soil in Minnesota, USA.</title>
        <authorList>
            <person name="Aldossari N."/>
        </authorList>
    </citation>
    <scope>NUCLEOTIDE SEQUENCE</scope>
    <source>
        <strain evidence="1">SCG-10</strain>
    </source>
</reference>
<dbReference type="EMBL" id="JAHRHY010000004">
    <property type="protein sequence ID" value="KAG9069658.1"/>
    <property type="molecule type" value="Genomic_DNA"/>
</dbReference>
<name>A0A9P7Y0N4_9FUNG</name>